<keyword evidence="1" id="KW-0732">Signal</keyword>
<name>A0A6V7NLX0_ANACO</name>
<dbReference type="EMBL" id="LR862139">
    <property type="protein sequence ID" value="CAD1819601.1"/>
    <property type="molecule type" value="Genomic_DNA"/>
</dbReference>
<dbReference type="AlphaFoldDB" id="A0A6V7NLX0"/>
<evidence type="ECO:0000313" key="2">
    <source>
        <dbReference type="EMBL" id="CAD1819601.1"/>
    </source>
</evidence>
<reference evidence="2" key="1">
    <citation type="submission" date="2020-07" db="EMBL/GenBank/DDBJ databases">
        <authorList>
            <person name="Lin J."/>
        </authorList>
    </citation>
    <scope>NUCLEOTIDE SEQUENCE</scope>
</reference>
<evidence type="ECO:0000256" key="1">
    <source>
        <dbReference type="SAM" id="SignalP"/>
    </source>
</evidence>
<feature type="signal peptide" evidence="1">
    <location>
        <begin position="1"/>
        <end position="23"/>
    </location>
</feature>
<feature type="chain" id="PRO_5027646732" evidence="1">
    <location>
        <begin position="24"/>
        <end position="130"/>
    </location>
</feature>
<proteinExistence type="predicted"/>
<accession>A0A6V7NLX0</accession>
<protein>
    <submittedName>
        <fullName evidence="2">Uncharacterized protein</fullName>
    </submittedName>
</protein>
<organism evidence="2">
    <name type="scientific">Ananas comosus var. bracteatus</name>
    <name type="common">red pineapple</name>
    <dbReference type="NCBI Taxonomy" id="296719"/>
    <lineage>
        <taxon>Eukaryota</taxon>
        <taxon>Viridiplantae</taxon>
        <taxon>Streptophyta</taxon>
        <taxon>Embryophyta</taxon>
        <taxon>Tracheophyta</taxon>
        <taxon>Spermatophyta</taxon>
        <taxon>Magnoliopsida</taxon>
        <taxon>Liliopsida</taxon>
        <taxon>Poales</taxon>
        <taxon>Bromeliaceae</taxon>
        <taxon>Bromelioideae</taxon>
        <taxon>Ananas</taxon>
    </lineage>
</organism>
<gene>
    <name evidence="2" type="ORF">CB5_LOCUS2812</name>
</gene>
<sequence>MNRLFFAILVAVISVSDVKSCDAARLLMDLPPDAIATAVAAASSANVSSFADMIPADLPADIPPIPADLRADLPAVIPAIPKLPNLSVEIPDFSLPPIPSPKIPPLPSFSFLGVHVHLHSLLSSMLNGHN</sequence>